<name>A0ACD5ZKG7_AVESA</name>
<evidence type="ECO:0000313" key="2">
    <source>
        <dbReference type="Proteomes" id="UP001732700"/>
    </source>
</evidence>
<sequence>MYGQRDAPNGSKAVSLLLRLSTLILALASAVMMATVDGCNTIDGATYGYRDYGAFVYLVWSNIAAAVLEAAAIYLQLSGANDDDDDRSNQIPGVVLVVVDVLAQALLYSSTGAALGAKVSVDCVLFGEEVGRSKLLSLGASVSIGLAAVVKKVPLPFSVWPSSSD</sequence>
<accession>A0ACD5ZKG7</accession>
<protein>
    <submittedName>
        <fullName evidence="1">Uncharacterized protein</fullName>
    </submittedName>
</protein>
<proteinExistence type="predicted"/>
<keyword evidence="2" id="KW-1185">Reference proteome</keyword>
<dbReference type="EnsemblPlants" id="AVESA.00010b.r2.7AG1186780.1">
    <property type="protein sequence ID" value="AVESA.00010b.r2.7AG1186780.1.CDS.1"/>
    <property type="gene ID" value="AVESA.00010b.r2.7AG1186780"/>
</dbReference>
<evidence type="ECO:0000313" key="1">
    <source>
        <dbReference type="EnsemblPlants" id="AVESA.00010b.r2.7AG1186780.1.CDS.1"/>
    </source>
</evidence>
<reference evidence="1" key="1">
    <citation type="submission" date="2021-05" db="EMBL/GenBank/DDBJ databases">
        <authorList>
            <person name="Scholz U."/>
            <person name="Mascher M."/>
            <person name="Fiebig A."/>
        </authorList>
    </citation>
    <scope>NUCLEOTIDE SEQUENCE [LARGE SCALE GENOMIC DNA]</scope>
</reference>
<reference evidence="1" key="2">
    <citation type="submission" date="2025-09" db="UniProtKB">
        <authorList>
            <consortium name="EnsemblPlants"/>
        </authorList>
    </citation>
    <scope>IDENTIFICATION</scope>
</reference>
<dbReference type="Proteomes" id="UP001732700">
    <property type="component" value="Chromosome 7A"/>
</dbReference>
<organism evidence="1 2">
    <name type="scientific">Avena sativa</name>
    <name type="common">Oat</name>
    <dbReference type="NCBI Taxonomy" id="4498"/>
    <lineage>
        <taxon>Eukaryota</taxon>
        <taxon>Viridiplantae</taxon>
        <taxon>Streptophyta</taxon>
        <taxon>Embryophyta</taxon>
        <taxon>Tracheophyta</taxon>
        <taxon>Spermatophyta</taxon>
        <taxon>Magnoliopsida</taxon>
        <taxon>Liliopsida</taxon>
        <taxon>Poales</taxon>
        <taxon>Poaceae</taxon>
        <taxon>BOP clade</taxon>
        <taxon>Pooideae</taxon>
        <taxon>Poodae</taxon>
        <taxon>Poeae</taxon>
        <taxon>Poeae Chloroplast Group 1 (Aveneae type)</taxon>
        <taxon>Aveninae</taxon>
        <taxon>Avena</taxon>
    </lineage>
</organism>